<feature type="domain" description="Nudix hydrolase" evidence="3">
    <location>
        <begin position="24"/>
        <end position="154"/>
    </location>
</feature>
<proteinExistence type="predicted"/>
<evidence type="ECO:0000256" key="2">
    <source>
        <dbReference type="ARBA" id="ARBA00022801"/>
    </source>
</evidence>
<dbReference type="RefSeq" id="WP_197699064.1">
    <property type="nucleotide sequence ID" value="NZ_LT607754.1"/>
</dbReference>
<accession>A0A1C5HZ76</accession>
<dbReference type="PANTHER" id="PTHR43046">
    <property type="entry name" value="GDP-MANNOSE MANNOSYL HYDROLASE"/>
    <property type="match status" value="1"/>
</dbReference>
<sequence length="165" mass="18366">MRIPPFAFKLLYHIRRVYWRIAKPTTYGVKALIMHPVDADRVLLVQHSYGDRSLWSLPGGGYKPARETPEQAARRECIEELGVELDSFALVLEEHLTTSGGKRGHLKVVRLHATSDEISPNGEISKARWAGVDLTDLPGNPAVSKWVYSALEAHGRRAAGNRDAS</sequence>
<dbReference type="Proteomes" id="UP000198221">
    <property type="component" value="Chromosome I"/>
</dbReference>
<protein>
    <submittedName>
        <fullName evidence="4">NUDIX domain-containing protein</fullName>
    </submittedName>
</protein>
<dbReference type="Pfam" id="PF00293">
    <property type="entry name" value="NUDIX"/>
    <property type="match status" value="1"/>
</dbReference>
<gene>
    <name evidence="4" type="ORF">GA0070613_2028</name>
</gene>
<reference evidence="5" key="1">
    <citation type="submission" date="2016-06" db="EMBL/GenBank/DDBJ databases">
        <authorList>
            <person name="Varghese N."/>
            <person name="Submissions Spin"/>
        </authorList>
    </citation>
    <scope>NUCLEOTIDE SEQUENCE [LARGE SCALE GENOMIC DNA]</scope>
    <source>
        <strain evidence="5">DSM 43819</strain>
    </source>
</reference>
<evidence type="ECO:0000259" key="3">
    <source>
        <dbReference type="PROSITE" id="PS51462"/>
    </source>
</evidence>
<keyword evidence="2" id="KW-0378">Hydrolase</keyword>
<comment type="cofactor">
    <cofactor evidence="1">
        <name>Mg(2+)</name>
        <dbReference type="ChEBI" id="CHEBI:18420"/>
    </cofactor>
</comment>
<dbReference type="Gene3D" id="3.90.79.10">
    <property type="entry name" value="Nucleoside Triphosphate Pyrophosphohydrolase"/>
    <property type="match status" value="1"/>
</dbReference>
<evidence type="ECO:0000313" key="5">
    <source>
        <dbReference type="Proteomes" id="UP000198221"/>
    </source>
</evidence>
<dbReference type="SUPFAM" id="SSF55811">
    <property type="entry name" value="Nudix"/>
    <property type="match status" value="1"/>
</dbReference>
<evidence type="ECO:0000313" key="4">
    <source>
        <dbReference type="EMBL" id="SCG51295.1"/>
    </source>
</evidence>
<dbReference type="AlphaFoldDB" id="A0A1C5HZ76"/>
<dbReference type="PROSITE" id="PS51462">
    <property type="entry name" value="NUDIX"/>
    <property type="match status" value="1"/>
</dbReference>
<dbReference type="GO" id="GO:0016787">
    <property type="term" value="F:hydrolase activity"/>
    <property type="evidence" value="ECO:0007669"/>
    <property type="project" value="UniProtKB-KW"/>
</dbReference>
<name>A0A1C5HZ76_9ACTN</name>
<dbReference type="EMBL" id="LT607754">
    <property type="protein sequence ID" value="SCG51295.1"/>
    <property type="molecule type" value="Genomic_DNA"/>
</dbReference>
<dbReference type="PANTHER" id="PTHR43046:SF14">
    <property type="entry name" value="MUTT_NUDIX FAMILY PROTEIN"/>
    <property type="match status" value="1"/>
</dbReference>
<organism evidence="4 5">
    <name type="scientific">Micromonospora inositola</name>
    <dbReference type="NCBI Taxonomy" id="47865"/>
    <lineage>
        <taxon>Bacteria</taxon>
        <taxon>Bacillati</taxon>
        <taxon>Actinomycetota</taxon>
        <taxon>Actinomycetes</taxon>
        <taxon>Micromonosporales</taxon>
        <taxon>Micromonosporaceae</taxon>
        <taxon>Micromonospora</taxon>
    </lineage>
</organism>
<evidence type="ECO:0000256" key="1">
    <source>
        <dbReference type="ARBA" id="ARBA00001946"/>
    </source>
</evidence>
<dbReference type="InterPro" id="IPR000086">
    <property type="entry name" value="NUDIX_hydrolase_dom"/>
</dbReference>
<keyword evidence="5" id="KW-1185">Reference proteome</keyword>
<dbReference type="InterPro" id="IPR015797">
    <property type="entry name" value="NUDIX_hydrolase-like_dom_sf"/>
</dbReference>